<dbReference type="Proteomes" id="UP000286287">
    <property type="component" value="Unassembled WGS sequence"/>
</dbReference>
<evidence type="ECO:0000313" key="2">
    <source>
        <dbReference type="EMBL" id="RJF71318.1"/>
    </source>
</evidence>
<sequence length="102" mass="11481">MAKAFTPGATLPDMTTPSHDPPRTPIDRAAVHAKLGVEAYSDHEVHVMCTVLHELYPEKTLADIPENEWLRAYGLMHQRKKTGWMDDATLAEKSRANEKRGE</sequence>
<accession>A0A418V5F7</accession>
<gene>
    <name evidence="2" type="ORF">D3875_06755</name>
</gene>
<organism evidence="2 3">
    <name type="scientific">Deinococcus cavernae</name>
    <dbReference type="NCBI Taxonomy" id="2320857"/>
    <lineage>
        <taxon>Bacteria</taxon>
        <taxon>Thermotogati</taxon>
        <taxon>Deinococcota</taxon>
        <taxon>Deinococci</taxon>
        <taxon>Deinococcales</taxon>
        <taxon>Deinococcaceae</taxon>
        <taxon>Deinococcus</taxon>
    </lineage>
</organism>
<keyword evidence="3" id="KW-1185">Reference proteome</keyword>
<reference evidence="2 3" key="1">
    <citation type="submission" date="2018-09" db="EMBL/GenBank/DDBJ databases">
        <authorList>
            <person name="Zhu H."/>
        </authorList>
    </citation>
    <scope>NUCLEOTIDE SEQUENCE [LARGE SCALE GENOMIC DNA]</scope>
    <source>
        <strain evidence="2 3">K2S05-167</strain>
    </source>
</reference>
<name>A0A418V5F7_9DEIO</name>
<feature type="region of interest" description="Disordered" evidence="1">
    <location>
        <begin position="1"/>
        <end position="26"/>
    </location>
</feature>
<evidence type="ECO:0000256" key="1">
    <source>
        <dbReference type="SAM" id="MobiDB-lite"/>
    </source>
</evidence>
<dbReference type="EMBL" id="QYUJ01000014">
    <property type="protein sequence ID" value="RJF71318.1"/>
    <property type="molecule type" value="Genomic_DNA"/>
</dbReference>
<proteinExistence type="predicted"/>
<evidence type="ECO:0000313" key="3">
    <source>
        <dbReference type="Proteomes" id="UP000286287"/>
    </source>
</evidence>
<dbReference type="AlphaFoldDB" id="A0A418V5F7"/>
<comment type="caution">
    <text evidence="2">The sequence shown here is derived from an EMBL/GenBank/DDBJ whole genome shotgun (WGS) entry which is preliminary data.</text>
</comment>
<protein>
    <submittedName>
        <fullName evidence="2">Uncharacterized protein</fullName>
    </submittedName>
</protein>